<proteinExistence type="predicted"/>
<feature type="transmembrane region" description="Helical" evidence="6">
    <location>
        <begin position="268"/>
        <end position="292"/>
    </location>
</feature>
<dbReference type="OrthoDB" id="9810662at2"/>
<dbReference type="EMBL" id="FOZL01000001">
    <property type="protein sequence ID" value="SFS18293.1"/>
    <property type="molecule type" value="Genomic_DNA"/>
</dbReference>
<evidence type="ECO:0000256" key="4">
    <source>
        <dbReference type="ARBA" id="ARBA00022989"/>
    </source>
</evidence>
<evidence type="ECO:0000256" key="2">
    <source>
        <dbReference type="ARBA" id="ARBA00022475"/>
    </source>
</evidence>
<dbReference type="Proteomes" id="UP000199024">
    <property type="component" value="Unassembled WGS sequence"/>
</dbReference>
<dbReference type="RefSeq" id="WP_089840929.1">
    <property type="nucleotide sequence ID" value="NZ_FOZL01000001.1"/>
</dbReference>
<dbReference type="InterPro" id="IPR018076">
    <property type="entry name" value="T2SS_GspF_dom"/>
</dbReference>
<dbReference type="PANTHER" id="PTHR35007">
    <property type="entry name" value="INTEGRAL MEMBRANE PROTEIN-RELATED"/>
    <property type="match status" value="1"/>
</dbReference>
<keyword evidence="4 6" id="KW-1133">Transmembrane helix</keyword>
<sequence length="301" mass="33286">MTQILFYVAVSVLLFSLAVLLLSPFFLKPSPEARRVHELVSSNRVDQRVLGRKERFQEAISSLSQGMRSKLKLPTDTKSLNRLAAAGIRNPAAPDIFMAAQFLLPLGAAFAASFIPTNTLFWAVSSGGVAYLLPGMWLTHRVGQRKKKIRSSLPDVIDLLVICVDAGLGLDQAVMRVCEELALNNREIQEELSRVQLEQRAGKPRLDAWQNMATRVKVDEVSAFTSMLVQTDRFGTPIARALSGFASELRVKRRQRAEEAAAKTKIKIIFPLVLCIFPCLFIVLLAPALLAITRSLANMGK</sequence>
<feature type="domain" description="Type II secretion system protein GspF" evidence="7">
    <location>
        <begin position="157"/>
        <end position="285"/>
    </location>
</feature>
<dbReference type="STRING" id="474950.SAMN05421771_3414"/>
<dbReference type="PANTHER" id="PTHR35007:SF2">
    <property type="entry name" value="PILUS ASSEMBLE PROTEIN"/>
    <property type="match status" value="1"/>
</dbReference>
<evidence type="ECO:0000256" key="3">
    <source>
        <dbReference type="ARBA" id="ARBA00022692"/>
    </source>
</evidence>
<evidence type="ECO:0000259" key="7">
    <source>
        <dbReference type="Pfam" id="PF00482"/>
    </source>
</evidence>
<accession>A0A1I6MRB4</accession>
<keyword evidence="3 6" id="KW-0812">Transmembrane</keyword>
<evidence type="ECO:0000313" key="9">
    <source>
        <dbReference type="Proteomes" id="UP000199024"/>
    </source>
</evidence>
<protein>
    <submittedName>
        <fullName evidence="8">Tight adherence protein C</fullName>
    </submittedName>
</protein>
<dbReference type="AlphaFoldDB" id="A0A1I6MRB4"/>
<gene>
    <name evidence="8" type="ORF">SAMN05421771_3414</name>
</gene>
<feature type="transmembrane region" description="Helical" evidence="6">
    <location>
        <begin position="6"/>
        <end position="27"/>
    </location>
</feature>
<keyword evidence="5 6" id="KW-0472">Membrane</keyword>
<evidence type="ECO:0000256" key="1">
    <source>
        <dbReference type="ARBA" id="ARBA00004651"/>
    </source>
</evidence>
<keyword evidence="2" id="KW-1003">Cell membrane</keyword>
<dbReference type="GO" id="GO:0005886">
    <property type="term" value="C:plasma membrane"/>
    <property type="evidence" value="ECO:0007669"/>
    <property type="project" value="UniProtKB-SubCell"/>
</dbReference>
<reference evidence="8 9" key="1">
    <citation type="submission" date="2016-10" db="EMBL/GenBank/DDBJ databases">
        <authorList>
            <person name="de Groot N.N."/>
        </authorList>
    </citation>
    <scope>NUCLEOTIDE SEQUENCE [LARGE SCALE GENOMIC DNA]</scope>
    <source>
        <strain evidence="8 9">DSM 21001</strain>
    </source>
</reference>
<comment type="subcellular location">
    <subcellularLocation>
        <location evidence="1">Cell membrane</location>
        <topology evidence="1">Multi-pass membrane protein</topology>
    </subcellularLocation>
</comment>
<evidence type="ECO:0000313" key="8">
    <source>
        <dbReference type="EMBL" id="SFS18293.1"/>
    </source>
</evidence>
<feature type="transmembrane region" description="Helical" evidence="6">
    <location>
        <begin position="96"/>
        <end position="115"/>
    </location>
</feature>
<evidence type="ECO:0000256" key="5">
    <source>
        <dbReference type="ARBA" id="ARBA00023136"/>
    </source>
</evidence>
<evidence type="ECO:0000256" key="6">
    <source>
        <dbReference type="SAM" id="Phobius"/>
    </source>
</evidence>
<organism evidence="8 9">
    <name type="scientific">Granulicella pectinivorans</name>
    <dbReference type="NCBI Taxonomy" id="474950"/>
    <lineage>
        <taxon>Bacteria</taxon>
        <taxon>Pseudomonadati</taxon>
        <taxon>Acidobacteriota</taxon>
        <taxon>Terriglobia</taxon>
        <taxon>Terriglobales</taxon>
        <taxon>Acidobacteriaceae</taxon>
        <taxon>Granulicella</taxon>
    </lineage>
</organism>
<feature type="transmembrane region" description="Helical" evidence="6">
    <location>
        <begin position="121"/>
        <end position="140"/>
    </location>
</feature>
<keyword evidence="9" id="KW-1185">Reference proteome</keyword>
<dbReference type="Pfam" id="PF00482">
    <property type="entry name" value="T2SSF"/>
    <property type="match status" value="1"/>
</dbReference>
<name>A0A1I6MRB4_9BACT</name>